<reference evidence="1 2" key="1">
    <citation type="submission" date="2015-12" db="EMBL/GenBank/DDBJ databases">
        <authorList>
            <person name="Shamseldin A."/>
            <person name="Moawad H."/>
            <person name="Abd El-Rahim W.M."/>
            <person name="Sadowsky M.J."/>
        </authorList>
    </citation>
    <scope>NUCLEOTIDE SEQUENCE [LARGE SCALE GENOMIC DNA]</scope>
    <source>
        <strain evidence="1 2">SM2</strain>
    </source>
</reference>
<proteinExistence type="predicted"/>
<sequence>MRYTLTRKSLYVYEVLKGPDVAGRLKFSVDFPVSYGYDAEAANGEHYKLVSSGLFFWRRITLFKNGVVYGHYKKNKTMIAGLPLWRSRSSSIYYGDRLLSEVRSYRLKGGCSGVLFEWQCDDLSFEWPVITLLAISLQAGATSPVSAIP</sequence>
<dbReference type="RefSeq" id="WP_008251110.1">
    <property type="nucleotide sequence ID" value="NZ_CP014544.1"/>
</dbReference>
<dbReference type="KEGG" id="zal:AZF00_01440"/>
<dbReference type="STRING" id="1470434.AZF00_01440"/>
<gene>
    <name evidence="1" type="ORF">AZF00_01440</name>
</gene>
<evidence type="ECO:0000313" key="2">
    <source>
        <dbReference type="Proteomes" id="UP000074119"/>
    </source>
</evidence>
<evidence type="ECO:0000313" key="1">
    <source>
        <dbReference type="EMBL" id="AMO67046.1"/>
    </source>
</evidence>
<organism evidence="1 2">
    <name type="scientific">Zhongshania aliphaticivorans</name>
    <dbReference type="NCBI Taxonomy" id="1470434"/>
    <lineage>
        <taxon>Bacteria</taxon>
        <taxon>Pseudomonadati</taxon>
        <taxon>Pseudomonadota</taxon>
        <taxon>Gammaproteobacteria</taxon>
        <taxon>Cellvibrionales</taxon>
        <taxon>Spongiibacteraceae</taxon>
        <taxon>Zhongshania</taxon>
    </lineage>
</organism>
<protein>
    <submittedName>
        <fullName evidence="1">Uncharacterized protein</fullName>
    </submittedName>
</protein>
<dbReference type="Proteomes" id="UP000074119">
    <property type="component" value="Chromosome"/>
</dbReference>
<accession>A0A127M1E1</accession>
<dbReference type="EMBL" id="CP014544">
    <property type="protein sequence ID" value="AMO67046.1"/>
    <property type="molecule type" value="Genomic_DNA"/>
</dbReference>
<name>A0A127M1E1_9GAMM</name>
<dbReference type="AlphaFoldDB" id="A0A127M1E1"/>